<reference evidence="2 3" key="1">
    <citation type="journal article" date="2019" name="Nat. Ecol. Evol.">
        <title>Megaphylogeny resolves global patterns of mushroom evolution.</title>
        <authorList>
            <person name="Varga T."/>
            <person name="Krizsan K."/>
            <person name="Foldi C."/>
            <person name="Dima B."/>
            <person name="Sanchez-Garcia M."/>
            <person name="Sanchez-Ramirez S."/>
            <person name="Szollosi G.J."/>
            <person name="Szarkandi J.G."/>
            <person name="Papp V."/>
            <person name="Albert L."/>
            <person name="Andreopoulos W."/>
            <person name="Angelini C."/>
            <person name="Antonin V."/>
            <person name="Barry K.W."/>
            <person name="Bougher N.L."/>
            <person name="Buchanan P."/>
            <person name="Buyck B."/>
            <person name="Bense V."/>
            <person name="Catcheside P."/>
            <person name="Chovatia M."/>
            <person name="Cooper J."/>
            <person name="Damon W."/>
            <person name="Desjardin D."/>
            <person name="Finy P."/>
            <person name="Geml J."/>
            <person name="Haridas S."/>
            <person name="Hughes K."/>
            <person name="Justo A."/>
            <person name="Karasinski D."/>
            <person name="Kautmanova I."/>
            <person name="Kiss B."/>
            <person name="Kocsube S."/>
            <person name="Kotiranta H."/>
            <person name="LaButti K.M."/>
            <person name="Lechner B.E."/>
            <person name="Liimatainen K."/>
            <person name="Lipzen A."/>
            <person name="Lukacs Z."/>
            <person name="Mihaltcheva S."/>
            <person name="Morgado L.N."/>
            <person name="Niskanen T."/>
            <person name="Noordeloos M.E."/>
            <person name="Ohm R.A."/>
            <person name="Ortiz-Santana B."/>
            <person name="Ovrebo C."/>
            <person name="Racz N."/>
            <person name="Riley R."/>
            <person name="Savchenko A."/>
            <person name="Shiryaev A."/>
            <person name="Soop K."/>
            <person name="Spirin V."/>
            <person name="Szebenyi C."/>
            <person name="Tomsovsky M."/>
            <person name="Tulloss R.E."/>
            <person name="Uehling J."/>
            <person name="Grigoriev I.V."/>
            <person name="Vagvolgyi C."/>
            <person name="Papp T."/>
            <person name="Martin F.M."/>
            <person name="Miettinen O."/>
            <person name="Hibbett D.S."/>
            <person name="Nagy L.G."/>
        </authorList>
    </citation>
    <scope>NUCLEOTIDE SEQUENCE [LARGE SCALE GENOMIC DNA]</scope>
    <source>
        <strain evidence="2 3">FP101781</strain>
    </source>
</reference>
<organism evidence="2 3">
    <name type="scientific">Coprinellus micaceus</name>
    <name type="common">Glistening ink-cap mushroom</name>
    <name type="synonym">Coprinus micaceus</name>
    <dbReference type="NCBI Taxonomy" id="71717"/>
    <lineage>
        <taxon>Eukaryota</taxon>
        <taxon>Fungi</taxon>
        <taxon>Dikarya</taxon>
        <taxon>Basidiomycota</taxon>
        <taxon>Agaricomycotina</taxon>
        <taxon>Agaricomycetes</taxon>
        <taxon>Agaricomycetidae</taxon>
        <taxon>Agaricales</taxon>
        <taxon>Agaricineae</taxon>
        <taxon>Psathyrellaceae</taxon>
        <taxon>Coprinellus</taxon>
    </lineage>
</organism>
<feature type="region of interest" description="Disordered" evidence="1">
    <location>
        <begin position="63"/>
        <end position="112"/>
    </location>
</feature>
<accession>A0A4Y7S8R5</accession>
<feature type="compositionally biased region" description="Low complexity" evidence="1">
    <location>
        <begin position="26"/>
        <end position="37"/>
    </location>
</feature>
<gene>
    <name evidence="2" type="ORF">FA13DRAFT_1804312</name>
</gene>
<comment type="caution">
    <text evidence="2">The sequence shown here is derived from an EMBL/GenBank/DDBJ whole genome shotgun (WGS) entry which is preliminary data.</text>
</comment>
<feature type="region of interest" description="Disordered" evidence="1">
    <location>
        <begin position="1"/>
        <end position="49"/>
    </location>
</feature>
<feature type="compositionally biased region" description="Pro residues" evidence="1">
    <location>
        <begin position="92"/>
        <end position="112"/>
    </location>
</feature>
<dbReference type="EMBL" id="QPFP01000302">
    <property type="protein sequence ID" value="TEB17466.1"/>
    <property type="molecule type" value="Genomic_DNA"/>
</dbReference>
<protein>
    <submittedName>
        <fullName evidence="2">Uncharacterized protein</fullName>
    </submittedName>
</protein>
<evidence type="ECO:0000313" key="2">
    <source>
        <dbReference type="EMBL" id="TEB17466.1"/>
    </source>
</evidence>
<dbReference type="STRING" id="71717.A0A4Y7S8R5"/>
<dbReference type="AlphaFoldDB" id="A0A4Y7S8R5"/>
<proteinExistence type="predicted"/>
<keyword evidence="3" id="KW-1185">Reference proteome</keyword>
<dbReference type="OrthoDB" id="10680527at2759"/>
<feature type="compositionally biased region" description="Polar residues" evidence="1">
    <location>
        <begin position="1"/>
        <end position="19"/>
    </location>
</feature>
<feature type="compositionally biased region" description="Acidic residues" evidence="1">
    <location>
        <begin position="450"/>
        <end position="463"/>
    </location>
</feature>
<evidence type="ECO:0000256" key="1">
    <source>
        <dbReference type="SAM" id="MobiDB-lite"/>
    </source>
</evidence>
<sequence length="617" mass="68839">MLASQPGPSQRGEFSSNFGGISIDPTLSSQSLTSGSSERGDGGGRGVVDGIVKGVVSIGPTQSTFPLLLPQETQPPVKTNTTKPTQTTSTQVPPPPPITPPFPQSTRPPAPPHALYVTPLQGVVMTEGLLRELLQVEGRIHDLQHGQAEAAAQILWLHTAFLTTKETLVKEMEAVKERCIAEMREASAQLKGDEAYCGDDEGDREMLLKDEEEDVMVPVRSGKKRLSGEQKNSMELVKETFKLFLGVTKLDKATLPEINTTDPHFPDNLPPISTNSTGTIKQEHFEWKNTPSTPHNNKALTRIAQHVKIHHEQIVGGMGEIMAKLSVSQIKEKMARKLDGWRAKWRGKSSQRVTAPGGEQGPQMFSNHMKSKGDRFKKAGFAQALYPAFQSDDEDYYKIKKVGEGKDNSEGETGGTERKKKTTNNNNNDSSSSDKDSELEGSESGMAKGEDDDDDDDEGDGEGEGNNKKPNRERKSPPNFTFSFLESFRTWPAAWESQLLWEFKDYLDKQPDTCKGANQAYKRVCRKKKEKEIPRVFTFEGRCRRWMIDPVWWEKRGKSKYDEPLQVAANGCLWGEEDDPEEEVERVKALEVEKKAVKQQREEEAKVLNANKKVKRG</sequence>
<dbReference type="Proteomes" id="UP000298030">
    <property type="component" value="Unassembled WGS sequence"/>
</dbReference>
<feature type="region of interest" description="Disordered" evidence="1">
    <location>
        <begin position="404"/>
        <end position="478"/>
    </location>
</feature>
<feature type="compositionally biased region" description="Low complexity" evidence="1">
    <location>
        <begin position="74"/>
        <end position="91"/>
    </location>
</feature>
<feature type="region of interest" description="Disordered" evidence="1">
    <location>
        <begin position="345"/>
        <end position="370"/>
    </location>
</feature>
<name>A0A4Y7S8R5_COPMI</name>
<evidence type="ECO:0000313" key="3">
    <source>
        <dbReference type="Proteomes" id="UP000298030"/>
    </source>
</evidence>